<dbReference type="Pfam" id="PF02518">
    <property type="entry name" value="HATPase_c"/>
    <property type="match status" value="1"/>
</dbReference>
<dbReference type="Pfam" id="PF00512">
    <property type="entry name" value="HisKA"/>
    <property type="match status" value="1"/>
</dbReference>
<dbReference type="SUPFAM" id="SSF47384">
    <property type="entry name" value="Homodimeric domain of signal transducing histidine kinase"/>
    <property type="match status" value="1"/>
</dbReference>
<dbReference type="AlphaFoldDB" id="A0A2R5EXU5"/>
<evidence type="ECO:0000256" key="13">
    <source>
        <dbReference type="SAM" id="Phobius"/>
    </source>
</evidence>
<keyword evidence="12 13" id="KW-0472">Membrane</keyword>
<evidence type="ECO:0000256" key="10">
    <source>
        <dbReference type="ARBA" id="ARBA00022989"/>
    </source>
</evidence>
<dbReference type="CDD" id="cd00075">
    <property type="entry name" value="HATPase"/>
    <property type="match status" value="1"/>
</dbReference>
<proteinExistence type="predicted"/>
<dbReference type="Gene3D" id="3.30.565.10">
    <property type="entry name" value="Histidine kinase-like ATPase, C-terminal domain"/>
    <property type="match status" value="1"/>
</dbReference>
<name>A0A2R5EXU5_9BACL</name>
<dbReference type="EC" id="2.7.13.3" evidence="3"/>
<evidence type="ECO:0000256" key="2">
    <source>
        <dbReference type="ARBA" id="ARBA00004370"/>
    </source>
</evidence>
<keyword evidence="6 13" id="KW-0812">Transmembrane</keyword>
<feature type="transmembrane region" description="Helical" evidence="13">
    <location>
        <begin position="22"/>
        <end position="43"/>
    </location>
</feature>
<evidence type="ECO:0000313" key="15">
    <source>
        <dbReference type="EMBL" id="GBG11500.1"/>
    </source>
</evidence>
<accession>A0A2R5EXU5</accession>
<keyword evidence="11" id="KW-0902">Two-component regulatory system</keyword>
<evidence type="ECO:0000256" key="7">
    <source>
        <dbReference type="ARBA" id="ARBA00022741"/>
    </source>
</evidence>
<dbReference type="Proteomes" id="UP000245202">
    <property type="component" value="Unassembled WGS sequence"/>
</dbReference>
<evidence type="ECO:0000259" key="14">
    <source>
        <dbReference type="PROSITE" id="PS50109"/>
    </source>
</evidence>
<comment type="subcellular location">
    <subcellularLocation>
        <location evidence="2">Membrane</location>
    </subcellularLocation>
</comment>
<evidence type="ECO:0000256" key="5">
    <source>
        <dbReference type="ARBA" id="ARBA00022679"/>
    </source>
</evidence>
<evidence type="ECO:0000256" key="4">
    <source>
        <dbReference type="ARBA" id="ARBA00022553"/>
    </source>
</evidence>
<gene>
    <name evidence="15" type="ORF">PAT3040_06322</name>
</gene>
<dbReference type="InterPro" id="IPR036097">
    <property type="entry name" value="HisK_dim/P_sf"/>
</dbReference>
<dbReference type="CDD" id="cd00082">
    <property type="entry name" value="HisKA"/>
    <property type="match status" value="1"/>
</dbReference>
<evidence type="ECO:0000256" key="12">
    <source>
        <dbReference type="ARBA" id="ARBA00023136"/>
    </source>
</evidence>
<dbReference type="SUPFAM" id="SSF55874">
    <property type="entry name" value="ATPase domain of HSP90 chaperone/DNA topoisomerase II/histidine kinase"/>
    <property type="match status" value="1"/>
</dbReference>
<evidence type="ECO:0000256" key="11">
    <source>
        <dbReference type="ARBA" id="ARBA00023012"/>
    </source>
</evidence>
<keyword evidence="8 15" id="KW-0418">Kinase</keyword>
<evidence type="ECO:0000256" key="9">
    <source>
        <dbReference type="ARBA" id="ARBA00022840"/>
    </source>
</evidence>
<sequence length="447" mass="49189">MTGAQTDGLTIGRGRNGLAKRLRLVAISIAAALLTGWIVQIVLLGMESRERERAELYWNGYAVMYVELNGGFDGLQERLVRDGYVYGADSDFAVRIYAGDDDHYEKVAEVSRGGEWSGGRKLPVMIGGRIVGYTETSITSFGHSWFIKFVVPCMTGLFVLTCGLILQHKLNRTEDQAGRRLAEELKTYMAQHRHLPVDSGERDWTSLKGEIGDLLRRNQQLETVRTTMVADIAHELRTPIAIMRATLDHALQSGAPLAPDKLAVLHDETLRLSRLVRDLQELALAESGHLPLFKSWFSMTELAEEVLETLSAAGEERGIRHDITGLPDATMYGDRGRIKQLLINLVGNAFRHAQSLVTVDLALAGGSIQLTVSDDGPGIEEEELERVFDRFYRGTETAKGGRGRGTGLGLGLAIVREFARAHGGEAAVRSRYGEGASFVVTLPVMKE</sequence>
<keyword evidence="7" id="KW-0547">Nucleotide-binding</keyword>
<evidence type="ECO:0000313" key="16">
    <source>
        <dbReference type="Proteomes" id="UP000245202"/>
    </source>
</evidence>
<dbReference type="GO" id="GO:0005886">
    <property type="term" value="C:plasma membrane"/>
    <property type="evidence" value="ECO:0007669"/>
    <property type="project" value="TreeGrafter"/>
</dbReference>
<reference evidence="15 16" key="1">
    <citation type="submission" date="2017-08" db="EMBL/GenBank/DDBJ databases">
        <title>Substantial Increase in Enzyme Production by Combined Drug-Resistance Mutations in Paenibacillus agaridevorans.</title>
        <authorList>
            <person name="Tanaka Y."/>
            <person name="Funane K."/>
            <person name="Hosaka T."/>
            <person name="Shiwa Y."/>
            <person name="Fujita N."/>
            <person name="Miyazaki T."/>
            <person name="Yoshikawa H."/>
            <person name="Murakami K."/>
            <person name="Kasahara K."/>
            <person name="Inaoka T."/>
            <person name="Hiraga Y."/>
            <person name="Ochi K."/>
        </authorList>
    </citation>
    <scope>NUCLEOTIDE SEQUENCE [LARGE SCALE GENOMIC DNA]</scope>
    <source>
        <strain evidence="15 16">T-3040</strain>
    </source>
</reference>
<dbReference type="SMART" id="SM00388">
    <property type="entry name" value="HisKA"/>
    <property type="match status" value="1"/>
</dbReference>
<dbReference type="InterPro" id="IPR004358">
    <property type="entry name" value="Sig_transdc_His_kin-like_C"/>
</dbReference>
<evidence type="ECO:0000256" key="8">
    <source>
        <dbReference type="ARBA" id="ARBA00022777"/>
    </source>
</evidence>
<dbReference type="PANTHER" id="PTHR45436">
    <property type="entry name" value="SENSOR HISTIDINE KINASE YKOH"/>
    <property type="match status" value="1"/>
</dbReference>
<keyword evidence="4" id="KW-0597">Phosphoprotein</keyword>
<dbReference type="EMBL" id="BDQX01000403">
    <property type="protein sequence ID" value="GBG11500.1"/>
    <property type="molecule type" value="Genomic_DNA"/>
</dbReference>
<evidence type="ECO:0000256" key="1">
    <source>
        <dbReference type="ARBA" id="ARBA00000085"/>
    </source>
</evidence>
<dbReference type="InterPro" id="IPR036890">
    <property type="entry name" value="HATPase_C_sf"/>
</dbReference>
<protein>
    <recommendedName>
        <fullName evidence="3">histidine kinase</fullName>
        <ecNumber evidence="3">2.7.13.3</ecNumber>
    </recommendedName>
</protein>
<dbReference type="PROSITE" id="PS50109">
    <property type="entry name" value="HIS_KIN"/>
    <property type="match status" value="1"/>
</dbReference>
<dbReference type="RefSeq" id="WP_108995789.1">
    <property type="nucleotide sequence ID" value="NZ_BDQX01000403.1"/>
</dbReference>
<dbReference type="InterPro" id="IPR005467">
    <property type="entry name" value="His_kinase_dom"/>
</dbReference>
<feature type="domain" description="Histidine kinase" evidence="14">
    <location>
        <begin position="231"/>
        <end position="446"/>
    </location>
</feature>
<dbReference type="PANTHER" id="PTHR45436:SF5">
    <property type="entry name" value="SENSOR HISTIDINE KINASE TRCS"/>
    <property type="match status" value="1"/>
</dbReference>
<dbReference type="GO" id="GO:0000155">
    <property type="term" value="F:phosphorelay sensor kinase activity"/>
    <property type="evidence" value="ECO:0007669"/>
    <property type="project" value="InterPro"/>
</dbReference>
<dbReference type="InterPro" id="IPR050428">
    <property type="entry name" value="TCS_sensor_his_kinase"/>
</dbReference>
<keyword evidence="9" id="KW-0067">ATP-binding</keyword>
<dbReference type="InterPro" id="IPR003661">
    <property type="entry name" value="HisK_dim/P_dom"/>
</dbReference>
<organism evidence="15 16">
    <name type="scientific">Paenibacillus agaridevorans</name>
    <dbReference type="NCBI Taxonomy" id="171404"/>
    <lineage>
        <taxon>Bacteria</taxon>
        <taxon>Bacillati</taxon>
        <taxon>Bacillota</taxon>
        <taxon>Bacilli</taxon>
        <taxon>Bacillales</taxon>
        <taxon>Paenibacillaceae</taxon>
        <taxon>Paenibacillus</taxon>
    </lineage>
</organism>
<evidence type="ECO:0000256" key="3">
    <source>
        <dbReference type="ARBA" id="ARBA00012438"/>
    </source>
</evidence>
<dbReference type="SMART" id="SM00387">
    <property type="entry name" value="HATPase_c"/>
    <property type="match status" value="1"/>
</dbReference>
<comment type="catalytic activity">
    <reaction evidence="1">
        <text>ATP + protein L-histidine = ADP + protein N-phospho-L-histidine.</text>
        <dbReference type="EC" id="2.7.13.3"/>
    </reaction>
</comment>
<keyword evidence="10 13" id="KW-1133">Transmembrane helix</keyword>
<dbReference type="PRINTS" id="PR00344">
    <property type="entry name" value="BCTRLSENSOR"/>
</dbReference>
<keyword evidence="5" id="KW-0808">Transferase</keyword>
<evidence type="ECO:0000256" key="6">
    <source>
        <dbReference type="ARBA" id="ARBA00022692"/>
    </source>
</evidence>
<keyword evidence="16" id="KW-1185">Reference proteome</keyword>
<dbReference type="InterPro" id="IPR003594">
    <property type="entry name" value="HATPase_dom"/>
</dbReference>
<dbReference type="GO" id="GO:0005524">
    <property type="term" value="F:ATP binding"/>
    <property type="evidence" value="ECO:0007669"/>
    <property type="project" value="UniProtKB-KW"/>
</dbReference>
<comment type="caution">
    <text evidence="15">The sequence shown here is derived from an EMBL/GenBank/DDBJ whole genome shotgun (WGS) entry which is preliminary data.</text>
</comment>
<dbReference type="Gene3D" id="1.10.287.130">
    <property type="match status" value="1"/>
</dbReference>